<dbReference type="InParanoid" id="A0A078B789"/>
<evidence type="ECO:0000313" key="2">
    <source>
        <dbReference type="Proteomes" id="UP000039865"/>
    </source>
</evidence>
<dbReference type="InterPro" id="IPR008551">
    <property type="entry name" value="TANGO2"/>
</dbReference>
<dbReference type="Pfam" id="PF05742">
    <property type="entry name" value="TANGO2"/>
    <property type="match status" value="1"/>
</dbReference>
<name>A0A078B789_STYLE</name>
<sequence length="329" mass="38584">MCIVFFRVRPTKGIKLIVIFNRDEQPSRKRSELGVHFDPQRIACAVDLEANGTWLGFNLDTANFGFLTNYENKKFKMIADSKYRKGNLLMNFLKSESPFTKPEYYQEYLETFLQEGEEFNGTNIWLGNSSTDDVILTFAHNQENKEKSFQVINTDETIAFGNGRVNEQFFKQTLGQSLVDKVISQVQLEHEDQSSDELIQNLKNRLFKIAELNKIPTDRKDWVQIDLYNDSEAYWNSSIFLEKHEERLIDDELGVFATISSTVMIITDSNEIHLFERVYDHDSISESKEYTDYDNQIHKELIELDTFGFVEQDSFTRTPFNEQYIYSKF</sequence>
<dbReference type="Proteomes" id="UP000039865">
    <property type="component" value="Unassembled WGS sequence"/>
</dbReference>
<dbReference type="OrthoDB" id="191601at2759"/>
<reference evidence="1 2" key="1">
    <citation type="submission" date="2014-06" db="EMBL/GenBank/DDBJ databases">
        <authorList>
            <person name="Swart Estienne"/>
        </authorList>
    </citation>
    <scope>NUCLEOTIDE SEQUENCE [LARGE SCALE GENOMIC DNA]</scope>
    <source>
        <strain evidence="1 2">130c</strain>
    </source>
</reference>
<evidence type="ECO:0000313" key="1">
    <source>
        <dbReference type="EMBL" id="CDW89418.1"/>
    </source>
</evidence>
<proteinExistence type="predicted"/>
<organism evidence="1 2">
    <name type="scientific">Stylonychia lemnae</name>
    <name type="common">Ciliate</name>
    <dbReference type="NCBI Taxonomy" id="5949"/>
    <lineage>
        <taxon>Eukaryota</taxon>
        <taxon>Sar</taxon>
        <taxon>Alveolata</taxon>
        <taxon>Ciliophora</taxon>
        <taxon>Intramacronucleata</taxon>
        <taxon>Spirotrichea</taxon>
        <taxon>Stichotrichia</taxon>
        <taxon>Sporadotrichida</taxon>
        <taxon>Oxytrichidae</taxon>
        <taxon>Stylonychinae</taxon>
        <taxon>Stylonychia</taxon>
    </lineage>
</organism>
<dbReference type="EMBL" id="CCKQ01017525">
    <property type="protein sequence ID" value="CDW89418.1"/>
    <property type="molecule type" value="Genomic_DNA"/>
</dbReference>
<keyword evidence="2" id="KW-1185">Reference proteome</keyword>
<dbReference type="PANTHER" id="PTHR17985">
    <property type="entry name" value="SER/THR-RICH PROTEIN T10 IN DGCR REGION"/>
    <property type="match status" value="1"/>
</dbReference>
<dbReference type="PANTHER" id="PTHR17985:SF8">
    <property type="entry name" value="TRANSPORT AND GOLGI ORGANIZATION PROTEIN 2 HOMOLOG"/>
    <property type="match status" value="1"/>
</dbReference>
<protein>
    <submittedName>
        <fullName evidence="1">Uncharacterized protein</fullName>
    </submittedName>
</protein>
<dbReference type="AlphaFoldDB" id="A0A078B789"/>
<accession>A0A078B789</accession>
<gene>
    <name evidence="1" type="primary">Contig18934.g20085</name>
    <name evidence="1" type="ORF">STYLEM_18551</name>
</gene>